<keyword evidence="1" id="KW-0479">Metal-binding</keyword>
<dbReference type="Gene3D" id="3.30.40.10">
    <property type="entry name" value="Zinc/RING finger domain, C3HC4 (zinc finger)"/>
    <property type="match status" value="1"/>
</dbReference>
<dbReference type="AlphaFoldDB" id="A0A3S5BR19"/>
<accession>A0A3S5BR19</accession>
<sequence length="290" mass="31697">MADASSAPLLSALRHQIPVHWPHPPWLLTKYMCWSLADLCALSGLGFNTSSMASRTGIVLRSSNRQPGTASKEELGSNPIKKPIGSGVTGVNEFSARLRSALEPCLSHVASCTRCLARGDICELCRSSRLLYPFTTPPSYITTGFTAGSSPTATANGTSVLRTGGGHLNFSRGFSGVVICPVCGACYHGECVAAKMQTGNQAFWCPRCQRRKKRQLCRLQQMEEENESEQDGAENDKRDQELEMNLGTTKVGEDFEVPFEEMMSTYEKSFASLSKAESDCLMLNDQFNSR</sequence>
<evidence type="ECO:0000313" key="8">
    <source>
        <dbReference type="Proteomes" id="UP000784294"/>
    </source>
</evidence>
<evidence type="ECO:0000256" key="3">
    <source>
        <dbReference type="ARBA" id="ARBA00022771"/>
    </source>
</evidence>
<dbReference type="Proteomes" id="UP000784294">
    <property type="component" value="Unassembled WGS sequence"/>
</dbReference>
<evidence type="ECO:0000256" key="1">
    <source>
        <dbReference type="ARBA" id="ARBA00022723"/>
    </source>
</evidence>
<dbReference type="InterPro" id="IPR013083">
    <property type="entry name" value="Znf_RING/FYVE/PHD"/>
</dbReference>
<dbReference type="PANTHER" id="PTHR12326:SF12">
    <property type="entry name" value="PLECKSTRIN HOMOLOGY AND RUN DOMAIN CONTAINING M1"/>
    <property type="match status" value="1"/>
</dbReference>
<reference evidence="7" key="1">
    <citation type="submission" date="2018-11" db="EMBL/GenBank/DDBJ databases">
        <authorList>
            <consortium name="Pathogen Informatics"/>
        </authorList>
    </citation>
    <scope>NUCLEOTIDE SEQUENCE</scope>
</reference>
<feature type="region of interest" description="Disordered" evidence="5">
    <location>
        <begin position="221"/>
        <end position="248"/>
    </location>
</feature>
<gene>
    <name evidence="7" type="ORF">PXEA_LOCUS29023</name>
</gene>
<dbReference type="OrthoDB" id="10067503at2759"/>
<dbReference type="InterPro" id="IPR051366">
    <property type="entry name" value="DEF8"/>
</dbReference>
<dbReference type="EMBL" id="CAAALY010250157">
    <property type="protein sequence ID" value="VEL35583.1"/>
    <property type="molecule type" value="Genomic_DNA"/>
</dbReference>
<feature type="domain" description="Rubicon Homology" evidence="6">
    <location>
        <begin position="38"/>
        <end position="215"/>
    </location>
</feature>
<keyword evidence="4" id="KW-0862">Zinc</keyword>
<dbReference type="Pfam" id="PF13901">
    <property type="entry name" value="RH_dom"/>
    <property type="match status" value="1"/>
</dbReference>
<dbReference type="InterPro" id="IPR025258">
    <property type="entry name" value="RH_dom"/>
</dbReference>
<evidence type="ECO:0000313" key="7">
    <source>
        <dbReference type="EMBL" id="VEL35583.1"/>
    </source>
</evidence>
<keyword evidence="2" id="KW-0677">Repeat</keyword>
<organism evidence="7 8">
    <name type="scientific">Protopolystoma xenopodis</name>
    <dbReference type="NCBI Taxonomy" id="117903"/>
    <lineage>
        <taxon>Eukaryota</taxon>
        <taxon>Metazoa</taxon>
        <taxon>Spiralia</taxon>
        <taxon>Lophotrochozoa</taxon>
        <taxon>Platyhelminthes</taxon>
        <taxon>Monogenea</taxon>
        <taxon>Polyopisthocotylea</taxon>
        <taxon>Polystomatidea</taxon>
        <taxon>Polystomatidae</taxon>
        <taxon>Protopolystoma</taxon>
    </lineage>
</organism>
<dbReference type="InterPro" id="IPR011011">
    <property type="entry name" value="Znf_FYVE_PHD"/>
</dbReference>
<feature type="compositionally biased region" description="Acidic residues" evidence="5">
    <location>
        <begin position="222"/>
        <end position="233"/>
    </location>
</feature>
<proteinExistence type="predicted"/>
<dbReference type="SMART" id="SM01175">
    <property type="entry name" value="DUF4206"/>
    <property type="match status" value="1"/>
</dbReference>
<evidence type="ECO:0000256" key="2">
    <source>
        <dbReference type="ARBA" id="ARBA00022737"/>
    </source>
</evidence>
<dbReference type="SUPFAM" id="SSF57903">
    <property type="entry name" value="FYVE/PHD zinc finger"/>
    <property type="match status" value="1"/>
</dbReference>
<evidence type="ECO:0000256" key="5">
    <source>
        <dbReference type="SAM" id="MobiDB-lite"/>
    </source>
</evidence>
<feature type="region of interest" description="Disordered" evidence="5">
    <location>
        <begin position="61"/>
        <end position="81"/>
    </location>
</feature>
<comment type="caution">
    <text evidence="7">The sequence shown here is derived from an EMBL/GenBank/DDBJ whole genome shotgun (WGS) entry which is preliminary data.</text>
</comment>
<evidence type="ECO:0000256" key="4">
    <source>
        <dbReference type="ARBA" id="ARBA00022833"/>
    </source>
</evidence>
<keyword evidence="8" id="KW-1185">Reference proteome</keyword>
<protein>
    <recommendedName>
        <fullName evidence="6">Rubicon Homology domain-containing protein</fullName>
    </recommendedName>
</protein>
<dbReference type="GO" id="GO:0008270">
    <property type="term" value="F:zinc ion binding"/>
    <property type="evidence" value="ECO:0007669"/>
    <property type="project" value="UniProtKB-KW"/>
</dbReference>
<evidence type="ECO:0000259" key="6">
    <source>
        <dbReference type="SMART" id="SM01175"/>
    </source>
</evidence>
<name>A0A3S5BR19_9PLAT</name>
<keyword evidence="3" id="KW-0863">Zinc-finger</keyword>
<dbReference type="PANTHER" id="PTHR12326">
    <property type="entry name" value="PLECKSTRIN HOMOLOGY DOMAIN CONTAINING PROTEIN"/>
    <property type="match status" value="1"/>
</dbReference>